<dbReference type="InterPro" id="IPR019734">
    <property type="entry name" value="TPR_rpt"/>
</dbReference>
<evidence type="ECO:0000259" key="2">
    <source>
        <dbReference type="Pfam" id="PF00535"/>
    </source>
</evidence>
<dbReference type="PANTHER" id="PTHR43630:SF2">
    <property type="entry name" value="GLYCOSYLTRANSFERASE"/>
    <property type="match status" value="1"/>
</dbReference>
<evidence type="ECO:0000313" key="4">
    <source>
        <dbReference type="Proteomes" id="UP000003527"/>
    </source>
</evidence>
<reference evidence="3 4" key="1">
    <citation type="submission" date="2011-08" db="EMBL/GenBank/DDBJ databases">
        <title>The Genome Sequence of Oribacterium sp. ACB7.</title>
        <authorList>
            <consortium name="The Broad Institute Genome Sequencing Platform"/>
            <person name="Earl A."/>
            <person name="Ward D."/>
            <person name="Feldgarden M."/>
            <person name="Gevers D."/>
            <person name="Sizova M."/>
            <person name="Hazen A."/>
            <person name="Epstein S."/>
            <person name="Young S.K."/>
            <person name="Zeng Q."/>
            <person name="Gargeya S."/>
            <person name="Fitzgerald M."/>
            <person name="Haas B."/>
            <person name="Abouelleil A."/>
            <person name="Alvarado L."/>
            <person name="Arachchi H.M."/>
            <person name="Berlin A."/>
            <person name="Brown A."/>
            <person name="Chapman S.B."/>
            <person name="Chen Z."/>
            <person name="Dunbar C."/>
            <person name="Freedman E."/>
            <person name="Gearin G."/>
            <person name="Gellesch M."/>
            <person name="Goldberg J."/>
            <person name="Griggs A."/>
            <person name="Gujja S."/>
            <person name="Heiman D."/>
            <person name="Howarth C."/>
            <person name="Larson L."/>
            <person name="Lui A."/>
            <person name="MacDonald P.J.P."/>
            <person name="Montmayeur A."/>
            <person name="Murphy C."/>
            <person name="Neiman D."/>
            <person name="Pearson M."/>
            <person name="Priest M."/>
            <person name="Roberts A."/>
            <person name="Saif S."/>
            <person name="Shea T."/>
            <person name="Shenoy N."/>
            <person name="Sisk P."/>
            <person name="Stolte C."/>
            <person name="Sykes S."/>
            <person name="Wortman J."/>
            <person name="Nusbaum C."/>
            <person name="Birren B."/>
        </authorList>
    </citation>
    <scope>NUCLEOTIDE SEQUENCE [LARGE SCALE GENOMIC DNA]</scope>
    <source>
        <strain evidence="3 4">ACB7</strain>
    </source>
</reference>
<dbReference type="InterPro" id="IPR029044">
    <property type="entry name" value="Nucleotide-diphossugar_trans"/>
</dbReference>
<feature type="domain" description="Glycosyltransferase 2-like" evidence="2">
    <location>
        <begin position="7"/>
        <end position="106"/>
    </location>
</feature>
<dbReference type="InterPro" id="IPR001173">
    <property type="entry name" value="Glyco_trans_2-like"/>
</dbReference>
<evidence type="ECO:0000256" key="1">
    <source>
        <dbReference type="PROSITE-ProRule" id="PRU00339"/>
    </source>
</evidence>
<dbReference type="PROSITE" id="PS50005">
    <property type="entry name" value="TPR"/>
    <property type="match status" value="1"/>
</dbReference>
<dbReference type="Gene3D" id="1.25.40.10">
    <property type="entry name" value="Tetratricopeptide repeat domain"/>
    <property type="match status" value="1"/>
</dbReference>
<dbReference type="HOGENOM" id="CLU_023736_3_0_9"/>
<sequence>MKISQAMIVKNEEKNIVQALSWGKGVVSEQIVVDTGSTDRTVEIAKSMGAKVYFFPWEDDFSKARNFAISKCKYPWIAMLDADEYFPEEDAKKIKYYIGLIDDNPKVHGILTAIANLGENGQVESVDNTIRLFRNRKDIFYRRAIHEQLTLAGGEDFFSANCNKDLTVIHTGYQSAVFTEKIQSNRNLNILKKELEKNPEDFEMHIYTGIEYSLRKMWKEALEHYRKVYPNMPKDYENYKIILSMGMAEHLNALHQWSVEDKSKMEELTKEAEELVALGRKIIPEDADYLYQLSIMHYLNHRYDKVIPLLLEALKKTEDVGEGTVSQRFLAGIISAYGMLADSYMNTGNYREAVHYATVVLKEKPQEVEILRILLFTFYLSHTPWEEVRQFLQPMYGEAMSSVEILANKLGYAEAASSQESR</sequence>
<name>G9WRE4_9FIRM</name>
<keyword evidence="1" id="KW-0802">TPR repeat</keyword>
<protein>
    <recommendedName>
        <fullName evidence="2">Glycosyltransferase 2-like domain-containing protein</fullName>
    </recommendedName>
</protein>
<accession>G9WRE4</accession>
<evidence type="ECO:0000313" key="3">
    <source>
        <dbReference type="EMBL" id="EHL14331.1"/>
    </source>
</evidence>
<dbReference type="AlphaFoldDB" id="G9WRE4"/>
<dbReference type="Gene3D" id="3.90.550.10">
    <property type="entry name" value="Spore Coat Polysaccharide Biosynthesis Protein SpsA, Chain A"/>
    <property type="match status" value="1"/>
</dbReference>
<dbReference type="CDD" id="cd02511">
    <property type="entry name" value="Beta4Glucosyltransferase"/>
    <property type="match status" value="1"/>
</dbReference>
<keyword evidence="4" id="KW-1185">Reference proteome</keyword>
<dbReference type="RefSeq" id="WP_009537392.1">
    <property type="nucleotide sequence ID" value="NZ_JH414506.1"/>
</dbReference>
<proteinExistence type="predicted"/>
<dbReference type="InterPro" id="IPR011990">
    <property type="entry name" value="TPR-like_helical_dom_sf"/>
</dbReference>
<gene>
    <name evidence="3" type="ORF">HMPREF9624_01660</name>
</gene>
<dbReference type="SUPFAM" id="SSF48452">
    <property type="entry name" value="TPR-like"/>
    <property type="match status" value="1"/>
</dbReference>
<dbReference type="Proteomes" id="UP000003527">
    <property type="component" value="Unassembled WGS sequence"/>
</dbReference>
<dbReference type="Pfam" id="PF00535">
    <property type="entry name" value="Glycos_transf_2"/>
    <property type="match status" value="1"/>
</dbReference>
<feature type="repeat" description="TPR" evidence="1">
    <location>
        <begin position="334"/>
        <end position="367"/>
    </location>
</feature>
<comment type="caution">
    <text evidence="3">The sequence shown here is derived from an EMBL/GenBank/DDBJ whole genome shotgun (WGS) entry which is preliminary data.</text>
</comment>
<dbReference type="SMART" id="SM00028">
    <property type="entry name" value="TPR"/>
    <property type="match status" value="3"/>
</dbReference>
<dbReference type="PANTHER" id="PTHR43630">
    <property type="entry name" value="POLY-BETA-1,6-N-ACETYL-D-GLUCOSAMINE SYNTHASE"/>
    <property type="match status" value="1"/>
</dbReference>
<dbReference type="EMBL" id="AFZD01000003">
    <property type="protein sequence ID" value="EHL14331.1"/>
    <property type="molecule type" value="Genomic_DNA"/>
</dbReference>
<dbReference type="SUPFAM" id="SSF53448">
    <property type="entry name" value="Nucleotide-diphospho-sugar transferases"/>
    <property type="match status" value="1"/>
</dbReference>
<organism evidence="3 4">
    <name type="scientific">Oribacterium asaccharolyticum ACB7</name>
    <dbReference type="NCBI Taxonomy" id="796944"/>
    <lineage>
        <taxon>Bacteria</taxon>
        <taxon>Bacillati</taxon>
        <taxon>Bacillota</taxon>
        <taxon>Clostridia</taxon>
        <taxon>Lachnospirales</taxon>
        <taxon>Lachnospiraceae</taxon>
        <taxon>Oribacterium</taxon>
    </lineage>
</organism>
<dbReference type="PATRIC" id="fig|796944.3.peg.166"/>